<dbReference type="PANTHER" id="PTHR44591">
    <property type="entry name" value="STRESS RESPONSE REGULATOR PROTEIN 1"/>
    <property type="match status" value="1"/>
</dbReference>
<name>A0A0G0NIP5_9BACT</name>
<accession>A0A0G0NIP5</accession>
<dbReference type="PROSITE" id="PS50110">
    <property type="entry name" value="RESPONSE_REGULATORY"/>
    <property type="match status" value="1"/>
</dbReference>
<dbReference type="Pfam" id="PF00072">
    <property type="entry name" value="Response_reg"/>
    <property type="match status" value="1"/>
</dbReference>
<dbReference type="PANTHER" id="PTHR44591:SF3">
    <property type="entry name" value="RESPONSE REGULATORY DOMAIN-CONTAINING PROTEIN"/>
    <property type="match status" value="1"/>
</dbReference>
<feature type="modified residue" description="4-aspartylphosphate" evidence="2">
    <location>
        <position position="55"/>
    </location>
</feature>
<dbReference type="InterPro" id="IPR001789">
    <property type="entry name" value="Sig_transdc_resp-reg_receiver"/>
</dbReference>
<proteinExistence type="predicted"/>
<gene>
    <name evidence="4" type="ORF">UT41_C0001G0220</name>
</gene>
<protein>
    <submittedName>
        <fullName evidence="4">Response regulator Rr1</fullName>
    </submittedName>
</protein>
<dbReference type="Gene3D" id="3.40.50.2300">
    <property type="match status" value="1"/>
</dbReference>
<organism evidence="4 5">
    <name type="scientific">Candidatus Wolfebacteria bacterium GW2011_GWC2_39_22</name>
    <dbReference type="NCBI Taxonomy" id="1619013"/>
    <lineage>
        <taxon>Bacteria</taxon>
        <taxon>Candidatus Wolfeibacteriota</taxon>
    </lineage>
</organism>
<comment type="caution">
    <text evidence="4">The sequence shown here is derived from an EMBL/GenBank/DDBJ whole genome shotgun (WGS) entry which is preliminary data.</text>
</comment>
<keyword evidence="1 2" id="KW-0597">Phosphoprotein</keyword>
<dbReference type="GO" id="GO:0000160">
    <property type="term" value="P:phosphorelay signal transduction system"/>
    <property type="evidence" value="ECO:0007669"/>
    <property type="project" value="InterPro"/>
</dbReference>
<dbReference type="AlphaFoldDB" id="A0A0G0NIP5"/>
<dbReference type="InterPro" id="IPR050595">
    <property type="entry name" value="Bact_response_regulator"/>
</dbReference>
<evidence type="ECO:0000256" key="2">
    <source>
        <dbReference type="PROSITE-ProRule" id="PRU00169"/>
    </source>
</evidence>
<dbReference type="SMART" id="SM00448">
    <property type="entry name" value="REC"/>
    <property type="match status" value="1"/>
</dbReference>
<dbReference type="Proteomes" id="UP000034665">
    <property type="component" value="Unassembled WGS sequence"/>
</dbReference>
<dbReference type="SUPFAM" id="SSF52172">
    <property type="entry name" value="CheY-like"/>
    <property type="match status" value="1"/>
</dbReference>
<evidence type="ECO:0000259" key="3">
    <source>
        <dbReference type="PROSITE" id="PS50110"/>
    </source>
</evidence>
<dbReference type="STRING" id="1619013.UT41_C0001G0220"/>
<dbReference type="InterPro" id="IPR011006">
    <property type="entry name" value="CheY-like_superfamily"/>
</dbReference>
<evidence type="ECO:0000313" key="4">
    <source>
        <dbReference type="EMBL" id="KKR12676.1"/>
    </source>
</evidence>
<sequence>METKKVVLVVDDVPEIIEVIATVLERDHIEALIANSGQEAIAMAKEHKPDLILLDFKMPDMDGAETYAKLKEDDTTKDIKVVFLTAFGNIKKLELDPKLIALIEQTPIIQKGGDIGELRTEIRKHLGITE</sequence>
<feature type="domain" description="Response regulatory" evidence="3">
    <location>
        <begin position="6"/>
        <end position="126"/>
    </location>
</feature>
<dbReference type="EMBL" id="LBWR01000001">
    <property type="protein sequence ID" value="KKR12676.1"/>
    <property type="molecule type" value="Genomic_DNA"/>
</dbReference>
<reference evidence="4 5" key="1">
    <citation type="journal article" date="2015" name="Nature">
        <title>rRNA introns, odd ribosomes, and small enigmatic genomes across a large radiation of phyla.</title>
        <authorList>
            <person name="Brown C.T."/>
            <person name="Hug L.A."/>
            <person name="Thomas B.C."/>
            <person name="Sharon I."/>
            <person name="Castelle C.J."/>
            <person name="Singh A."/>
            <person name="Wilkins M.J."/>
            <person name="Williams K.H."/>
            <person name="Banfield J.F."/>
        </authorList>
    </citation>
    <scope>NUCLEOTIDE SEQUENCE [LARGE SCALE GENOMIC DNA]</scope>
</reference>
<evidence type="ECO:0000313" key="5">
    <source>
        <dbReference type="Proteomes" id="UP000034665"/>
    </source>
</evidence>
<evidence type="ECO:0000256" key="1">
    <source>
        <dbReference type="ARBA" id="ARBA00022553"/>
    </source>
</evidence>